<dbReference type="PANTHER" id="PTHR23291">
    <property type="entry name" value="BAX INHIBITOR-RELATED"/>
    <property type="match status" value="1"/>
</dbReference>
<dbReference type="CDD" id="cd10428">
    <property type="entry name" value="LFG_like"/>
    <property type="match status" value="1"/>
</dbReference>
<evidence type="ECO:0000313" key="6">
    <source>
        <dbReference type="EMBL" id="CAF1054682.1"/>
    </source>
</evidence>
<reference evidence="6" key="1">
    <citation type="submission" date="2021-02" db="EMBL/GenBank/DDBJ databases">
        <authorList>
            <person name="Nowell W R."/>
        </authorList>
    </citation>
    <scope>NUCLEOTIDE SEQUENCE</scope>
</reference>
<dbReference type="EMBL" id="CAJNOT010000683">
    <property type="protein sequence ID" value="CAF1054682.1"/>
    <property type="molecule type" value="Genomic_DNA"/>
</dbReference>
<feature type="transmembrane region" description="Helical" evidence="5">
    <location>
        <begin position="80"/>
        <end position="99"/>
    </location>
</feature>
<feature type="transmembrane region" description="Helical" evidence="5">
    <location>
        <begin position="111"/>
        <end position="131"/>
    </location>
</feature>
<keyword evidence="4 5" id="KW-0472">Membrane</keyword>
<evidence type="ECO:0000313" key="8">
    <source>
        <dbReference type="Proteomes" id="UP000663864"/>
    </source>
</evidence>
<organism evidence="6 8">
    <name type="scientific">Rotaria sordida</name>
    <dbReference type="NCBI Taxonomy" id="392033"/>
    <lineage>
        <taxon>Eukaryota</taxon>
        <taxon>Metazoa</taxon>
        <taxon>Spiralia</taxon>
        <taxon>Gnathifera</taxon>
        <taxon>Rotifera</taxon>
        <taxon>Eurotatoria</taxon>
        <taxon>Bdelloidea</taxon>
        <taxon>Philodinida</taxon>
        <taxon>Philodinidae</taxon>
        <taxon>Rotaria</taxon>
    </lineage>
</organism>
<dbReference type="GO" id="GO:0005783">
    <property type="term" value="C:endoplasmic reticulum"/>
    <property type="evidence" value="ECO:0007669"/>
    <property type="project" value="TreeGrafter"/>
</dbReference>
<accession>A0A814KP37</accession>
<dbReference type="GO" id="GO:0005794">
    <property type="term" value="C:Golgi apparatus"/>
    <property type="evidence" value="ECO:0007669"/>
    <property type="project" value="TreeGrafter"/>
</dbReference>
<dbReference type="PANTHER" id="PTHR23291:SF127">
    <property type="entry name" value="PROTEIN LIFEGUARD 1-LIKE"/>
    <property type="match status" value="1"/>
</dbReference>
<feature type="transmembrane region" description="Helical" evidence="5">
    <location>
        <begin position="194"/>
        <end position="215"/>
    </location>
</feature>
<feature type="transmembrane region" description="Helical" evidence="5">
    <location>
        <begin position="46"/>
        <end position="68"/>
    </location>
</feature>
<evidence type="ECO:0000256" key="3">
    <source>
        <dbReference type="ARBA" id="ARBA00022989"/>
    </source>
</evidence>
<dbReference type="AlphaFoldDB" id="A0A814KP37"/>
<dbReference type="GO" id="GO:2001234">
    <property type="term" value="P:negative regulation of apoptotic signaling pathway"/>
    <property type="evidence" value="ECO:0007669"/>
    <property type="project" value="TreeGrafter"/>
</dbReference>
<feature type="transmembrane region" description="Helical" evidence="5">
    <location>
        <begin position="168"/>
        <end position="188"/>
    </location>
</feature>
<comment type="similarity">
    <text evidence="5">Belongs to the BI1 family.</text>
</comment>
<dbReference type="GO" id="GO:0016020">
    <property type="term" value="C:membrane"/>
    <property type="evidence" value="ECO:0007669"/>
    <property type="project" value="UniProtKB-SubCell"/>
</dbReference>
<dbReference type="InterPro" id="IPR006214">
    <property type="entry name" value="Bax_inhibitor_1-related"/>
</dbReference>
<comment type="caution">
    <text evidence="6">The sequence shown here is derived from an EMBL/GenBank/DDBJ whole genome shotgun (WGS) entry which is preliminary data.</text>
</comment>
<evidence type="ECO:0000256" key="5">
    <source>
        <dbReference type="RuleBase" id="RU004379"/>
    </source>
</evidence>
<evidence type="ECO:0000313" key="7">
    <source>
        <dbReference type="EMBL" id="CAF3730055.1"/>
    </source>
</evidence>
<sequence length="253" mass="28901">MSSTDDTNERLQLKSSYRDDKQGEGQWGDFTGLESKEIRHVFIRKVYSILMIQLAITFGLIALFHFIPSIHTFVRSSNGQWLYFASYIVFVIVYLTLICSQRLARRFPLNFIFLGILTLSMGYMLGMISAYYKVESVLIAVGITTFVCLGITLFSFQTKYDFTSCFGVLFVATLALLIFGIVCIFTYSRIMYTIYAGLGALIFSMFLAIDTQLIMGGKQHEISAEDYVFASLMLYIDVVYIFLYLLMLLGIRK</sequence>
<feature type="transmembrane region" description="Helical" evidence="5">
    <location>
        <begin position="137"/>
        <end position="156"/>
    </location>
</feature>
<keyword evidence="2 5" id="KW-0812">Transmembrane</keyword>
<dbReference type="EMBL" id="CAJOBD010000871">
    <property type="protein sequence ID" value="CAF3730055.1"/>
    <property type="molecule type" value="Genomic_DNA"/>
</dbReference>
<feature type="transmembrane region" description="Helical" evidence="5">
    <location>
        <begin position="227"/>
        <end position="251"/>
    </location>
</feature>
<dbReference type="Pfam" id="PF01027">
    <property type="entry name" value="Bax1-I"/>
    <property type="match status" value="1"/>
</dbReference>
<proteinExistence type="inferred from homology"/>
<gene>
    <name evidence="7" type="ORF">JBS370_LOCUS11353</name>
    <name evidence="6" type="ORF">ZHD862_LOCUS15243</name>
</gene>
<evidence type="ECO:0000256" key="1">
    <source>
        <dbReference type="ARBA" id="ARBA00004141"/>
    </source>
</evidence>
<name>A0A814KP37_9BILA</name>
<evidence type="ECO:0000256" key="4">
    <source>
        <dbReference type="ARBA" id="ARBA00023136"/>
    </source>
</evidence>
<protein>
    <submittedName>
        <fullName evidence="6">Uncharacterized protein</fullName>
    </submittedName>
</protein>
<dbReference type="Proteomes" id="UP000663864">
    <property type="component" value="Unassembled WGS sequence"/>
</dbReference>
<comment type="subcellular location">
    <subcellularLocation>
        <location evidence="1">Membrane</location>
        <topology evidence="1">Multi-pass membrane protein</topology>
    </subcellularLocation>
</comment>
<evidence type="ECO:0000256" key="2">
    <source>
        <dbReference type="ARBA" id="ARBA00022692"/>
    </source>
</evidence>
<keyword evidence="3 5" id="KW-1133">Transmembrane helix</keyword>
<dbReference type="Proteomes" id="UP000663836">
    <property type="component" value="Unassembled WGS sequence"/>
</dbReference>